<dbReference type="Proteomes" id="UP000294847">
    <property type="component" value="Chromosome 6"/>
</dbReference>
<evidence type="ECO:0000313" key="3">
    <source>
        <dbReference type="Proteomes" id="UP000294847"/>
    </source>
</evidence>
<protein>
    <submittedName>
        <fullName evidence="2">Uncharacterized protein</fullName>
    </submittedName>
</protein>
<evidence type="ECO:0000256" key="1">
    <source>
        <dbReference type="SAM" id="MobiDB-lite"/>
    </source>
</evidence>
<evidence type="ECO:0000313" key="2">
    <source>
        <dbReference type="EMBL" id="QBZ64657.1"/>
    </source>
</evidence>
<dbReference type="EMBL" id="CP034209">
    <property type="protein sequence ID" value="QBZ64657.1"/>
    <property type="molecule type" value="Genomic_DNA"/>
</dbReference>
<dbReference type="AlphaFoldDB" id="A0A4P7NQN3"/>
<accession>A0A4P7NQN3</accession>
<reference evidence="2 3" key="1">
    <citation type="journal article" date="2019" name="Mol. Biol. Evol.">
        <title>Blast fungal genomes show frequent chromosomal changes, gene gains and losses, and effector gene turnover.</title>
        <authorList>
            <person name="Gomez Luciano L.B."/>
            <person name="Jason Tsai I."/>
            <person name="Chuma I."/>
            <person name="Tosa Y."/>
            <person name="Chen Y.H."/>
            <person name="Li J.Y."/>
            <person name="Li M.Y."/>
            <person name="Jade Lu M.Y."/>
            <person name="Nakayashiki H."/>
            <person name="Li W.H."/>
        </authorList>
    </citation>
    <scope>NUCLEOTIDE SEQUENCE [LARGE SCALE GENOMIC DNA]</scope>
    <source>
        <strain evidence="2">MZ5-1-6</strain>
    </source>
</reference>
<name>A0A4P7NQN3_PYROR</name>
<feature type="region of interest" description="Disordered" evidence="1">
    <location>
        <begin position="19"/>
        <end position="45"/>
    </location>
</feature>
<feature type="compositionally biased region" description="Polar residues" evidence="1">
    <location>
        <begin position="29"/>
        <end position="44"/>
    </location>
</feature>
<gene>
    <name evidence="2" type="ORF">PoMZ_06355</name>
</gene>
<sequence>MPTSRLKYCCLGELVGLNHTGRRPPAGRSNITSGTNGPPRTTRGSFAHPNYLTGSLLRAGGGQATVPQWRSRLTGSGAVPRIAAKGEALRGGRKQNEQHAYAVRLPHYSLIGDQGVGSQLFWTSFAGACPAFALQGWTGDAMIT</sequence>
<proteinExistence type="predicted"/>
<organism evidence="2 3">
    <name type="scientific">Pyricularia oryzae</name>
    <name type="common">Rice blast fungus</name>
    <name type="synonym">Magnaporthe oryzae</name>
    <dbReference type="NCBI Taxonomy" id="318829"/>
    <lineage>
        <taxon>Eukaryota</taxon>
        <taxon>Fungi</taxon>
        <taxon>Dikarya</taxon>
        <taxon>Ascomycota</taxon>
        <taxon>Pezizomycotina</taxon>
        <taxon>Sordariomycetes</taxon>
        <taxon>Sordariomycetidae</taxon>
        <taxon>Magnaporthales</taxon>
        <taxon>Pyriculariaceae</taxon>
        <taxon>Pyricularia</taxon>
    </lineage>
</organism>